<dbReference type="Gene3D" id="3.90.550.20">
    <property type="match status" value="1"/>
</dbReference>
<accession>A0A6C0L8B2</accession>
<feature type="transmembrane region" description="Helical" evidence="2">
    <location>
        <begin position="12"/>
        <end position="29"/>
    </location>
</feature>
<dbReference type="PANTHER" id="PTHR32385">
    <property type="entry name" value="MANNOSYL PHOSPHORYLINOSITOL CERAMIDE SYNTHASE"/>
    <property type="match status" value="1"/>
</dbReference>
<keyword evidence="1" id="KW-0808">Transferase</keyword>
<dbReference type="GO" id="GO:0016020">
    <property type="term" value="C:membrane"/>
    <property type="evidence" value="ECO:0007669"/>
    <property type="project" value="GOC"/>
</dbReference>
<organism evidence="3">
    <name type="scientific">viral metagenome</name>
    <dbReference type="NCBI Taxonomy" id="1070528"/>
    <lineage>
        <taxon>unclassified sequences</taxon>
        <taxon>metagenomes</taxon>
        <taxon>organismal metagenomes</taxon>
    </lineage>
</organism>
<dbReference type="AlphaFoldDB" id="A0A6C0L8B2"/>
<reference evidence="3" key="1">
    <citation type="journal article" date="2020" name="Nature">
        <title>Giant virus diversity and host interactions through global metagenomics.</title>
        <authorList>
            <person name="Schulz F."/>
            <person name="Roux S."/>
            <person name="Paez-Espino D."/>
            <person name="Jungbluth S."/>
            <person name="Walsh D.A."/>
            <person name="Denef V.J."/>
            <person name="McMahon K.D."/>
            <person name="Konstantinidis K.T."/>
            <person name="Eloe-Fadrosh E.A."/>
            <person name="Kyrpides N.C."/>
            <person name="Woyke T."/>
        </authorList>
    </citation>
    <scope>NUCLEOTIDE SEQUENCE</scope>
    <source>
        <strain evidence="3">GVMAG-M-3300027759-42</strain>
    </source>
</reference>
<dbReference type="InterPro" id="IPR007577">
    <property type="entry name" value="GlycoTrfase_DXD_sugar-bd_CS"/>
</dbReference>
<dbReference type="GO" id="GO:0051999">
    <property type="term" value="P:mannosyl-inositol phosphorylceramide biosynthetic process"/>
    <property type="evidence" value="ECO:0007669"/>
    <property type="project" value="TreeGrafter"/>
</dbReference>
<sequence length="282" mass="33389">MRDKERNLRNNKQILFFFYHIMISIPTLIPSTTKKSPQTIPKTIIQTYVNNKIPEPIYNNLNQILKNNPEYDYRLITDQEAVEIIKTHFDQRTLNAFQQLILGAAKGDFVRYIALYLYGGVYLDLDASINLDLNTFISPHDEFIFFINGDINLEQFCFMIRPRHPLLLKVIEEMIIRIEKREHNIFKATGPTLFNDVIYNTMNNTNIYDTNANLTPNQRGECYGKYNQFMGGKLVLRHGNDIEDKFNFRIKNADKMMYENTESISYFRYDPSSNIHYIYRLF</sequence>
<dbReference type="GO" id="GO:0000030">
    <property type="term" value="F:mannosyltransferase activity"/>
    <property type="evidence" value="ECO:0007669"/>
    <property type="project" value="TreeGrafter"/>
</dbReference>
<dbReference type="InterPro" id="IPR051706">
    <property type="entry name" value="Glycosyltransferase_domain"/>
</dbReference>
<evidence type="ECO:0008006" key="4">
    <source>
        <dbReference type="Google" id="ProtNLM"/>
    </source>
</evidence>
<evidence type="ECO:0000256" key="1">
    <source>
        <dbReference type="ARBA" id="ARBA00022679"/>
    </source>
</evidence>
<keyword evidence="2" id="KW-0472">Membrane</keyword>
<protein>
    <recommendedName>
        <fullName evidence="4">Glycosyltransferase</fullName>
    </recommendedName>
</protein>
<evidence type="ECO:0000313" key="3">
    <source>
        <dbReference type="EMBL" id="QHU26677.1"/>
    </source>
</evidence>
<keyword evidence="2" id="KW-1133">Transmembrane helix</keyword>
<evidence type="ECO:0000256" key="2">
    <source>
        <dbReference type="SAM" id="Phobius"/>
    </source>
</evidence>
<proteinExistence type="predicted"/>
<dbReference type="InterPro" id="IPR029044">
    <property type="entry name" value="Nucleotide-diphossugar_trans"/>
</dbReference>
<dbReference type="SUPFAM" id="SSF53448">
    <property type="entry name" value="Nucleotide-diphospho-sugar transferases"/>
    <property type="match status" value="1"/>
</dbReference>
<dbReference type="EMBL" id="MN740443">
    <property type="protein sequence ID" value="QHU26677.1"/>
    <property type="molecule type" value="Genomic_DNA"/>
</dbReference>
<name>A0A6C0L8B2_9ZZZZ</name>
<keyword evidence="2" id="KW-0812">Transmembrane</keyword>
<dbReference type="Pfam" id="PF04488">
    <property type="entry name" value="Gly_transf_sug"/>
    <property type="match status" value="1"/>
</dbReference>
<dbReference type="PANTHER" id="PTHR32385:SF15">
    <property type="entry name" value="INOSITOL PHOSPHOCERAMIDE MANNOSYLTRANSFERASE 1"/>
    <property type="match status" value="1"/>
</dbReference>